<comment type="similarity">
    <text evidence="2">Belongs to the SMN family.</text>
</comment>
<evidence type="ECO:0000313" key="8">
    <source>
        <dbReference type="EMBL" id="KAF2707026.1"/>
    </source>
</evidence>
<dbReference type="PANTHER" id="PTHR39267">
    <property type="entry name" value="SURVIVAL MOTOR NEURON-LIKE PROTEIN 1"/>
    <property type="match status" value="1"/>
</dbReference>
<evidence type="ECO:0000259" key="7">
    <source>
        <dbReference type="Pfam" id="PF20636"/>
    </source>
</evidence>
<dbReference type="AlphaFoldDB" id="A0A6G1K2D3"/>
<dbReference type="InterPro" id="IPR049481">
    <property type="entry name" value="SMN_G2-BD"/>
</dbReference>
<dbReference type="InterPro" id="IPR040424">
    <property type="entry name" value="Smn1"/>
</dbReference>
<accession>A0A6G1K2D3</accession>
<feature type="compositionally biased region" description="Low complexity" evidence="6">
    <location>
        <begin position="71"/>
        <end position="87"/>
    </location>
</feature>
<dbReference type="OrthoDB" id="197400at2759"/>
<dbReference type="InterPro" id="IPR047313">
    <property type="entry name" value="SMN_C"/>
</dbReference>
<evidence type="ECO:0000256" key="2">
    <source>
        <dbReference type="ARBA" id="ARBA00005371"/>
    </source>
</evidence>
<evidence type="ECO:0000313" key="9">
    <source>
        <dbReference type="Proteomes" id="UP000799428"/>
    </source>
</evidence>
<name>A0A6G1K2D3_9PLEO</name>
<dbReference type="CDD" id="cd22851">
    <property type="entry name" value="SMN_N"/>
    <property type="match status" value="1"/>
</dbReference>
<evidence type="ECO:0000256" key="6">
    <source>
        <dbReference type="SAM" id="MobiDB-lite"/>
    </source>
</evidence>
<dbReference type="Pfam" id="PF20636">
    <property type="entry name" value="SMN_G2-BD"/>
    <property type="match status" value="1"/>
</dbReference>
<gene>
    <name evidence="8" type="ORF">K504DRAFT_458492</name>
</gene>
<dbReference type="GO" id="GO:0005634">
    <property type="term" value="C:nucleus"/>
    <property type="evidence" value="ECO:0007669"/>
    <property type="project" value="UniProtKB-SubCell"/>
</dbReference>
<feature type="region of interest" description="Disordered" evidence="6">
    <location>
        <begin position="62"/>
        <end position="112"/>
    </location>
</feature>
<evidence type="ECO:0000256" key="1">
    <source>
        <dbReference type="ARBA" id="ARBA00004123"/>
    </source>
</evidence>
<keyword evidence="5" id="KW-0539">Nucleus</keyword>
<evidence type="ECO:0000256" key="5">
    <source>
        <dbReference type="ARBA" id="ARBA00023242"/>
    </source>
</evidence>
<dbReference type="EMBL" id="MU005774">
    <property type="protein sequence ID" value="KAF2707026.1"/>
    <property type="molecule type" value="Genomic_DNA"/>
</dbReference>
<proteinExistence type="inferred from homology"/>
<dbReference type="CDD" id="cd22852">
    <property type="entry name" value="SMN_C"/>
    <property type="match status" value="1"/>
</dbReference>
<keyword evidence="3" id="KW-0507">mRNA processing</keyword>
<dbReference type="GO" id="GO:0006397">
    <property type="term" value="P:mRNA processing"/>
    <property type="evidence" value="ECO:0007669"/>
    <property type="project" value="UniProtKB-KW"/>
</dbReference>
<dbReference type="Proteomes" id="UP000799428">
    <property type="component" value="Unassembled WGS sequence"/>
</dbReference>
<keyword evidence="4" id="KW-0508">mRNA splicing</keyword>
<feature type="domain" description="Survival Motor Neuron Gemin2-binding" evidence="7">
    <location>
        <begin position="9"/>
        <end position="31"/>
    </location>
</feature>
<organism evidence="8 9">
    <name type="scientific">Pleomassaria siparia CBS 279.74</name>
    <dbReference type="NCBI Taxonomy" id="1314801"/>
    <lineage>
        <taxon>Eukaryota</taxon>
        <taxon>Fungi</taxon>
        <taxon>Dikarya</taxon>
        <taxon>Ascomycota</taxon>
        <taxon>Pezizomycotina</taxon>
        <taxon>Dothideomycetes</taxon>
        <taxon>Pleosporomycetidae</taxon>
        <taxon>Pleosporales</taxon>
        <taxon>Pleomassariaceae</taxon>
        <taxon>Pleomassaria</taxon>
    </lineage>
</organism>
<protein>
    <recommendedName>
        <fullName evidence="7">Survival Motor Neuron Gemin2-binding domain-containing protein</fullName>
    </recommendedName>
</protein>
<reference evidence="8" key="1">
    <citation type="journal article" date="2020" name="Stud. Mycol.">
        <title>101 Dothideomycetes genomes: a test case for predicting lifestyles and emergence of pathogens.</title>
        <authorList>
            <person name="Haridas S."/>
            <person name="Albert R."/>
            <person name="Binder M."/>
            <person name="Bloem J."/>
            <person name="Labutti K."/>
            <person name="Salamov A."/>
            <person name="Andreopoulos B."/>
            <person name="Baker S."/>
            <person name="Barry K."/>
            <person name="Bills G."/>
            <person name="Bluhm B."/>
            <person name="Cannon C."/>
            <person name="Castanera R."/>
            <person name="Culley D."/>
            <person name="Daum C."/>
            <person name="Ezra D."/>
            <person name="Gonzalez J."/>
            <person name="Henrissat B."/>
            <person name="Kuo A."/>
            <person name="Liang C."/>
            <person name="Lipzen A."/>
            <person name="Lutzoni F."/>
            <person name="Magnuson J."/>
            <person name="Mondo S."/>
            <person name="Nolan M."/>
            <person name="Ohm R."/>
            <person name="Pangilinan J."/>
            <person name="Park H.-J."/>
            <person name="Ramirez L."/>
            <person name="Alfaro M."/>
            <person name="Sun H."/>
            <person name="Tritt A."/>
            <person name="Yoshinaga Y."/>
            <person name="Zwiers L.-H."/>
            <person name="Turgeon B."/>
            <person name="Goodwin S."/>
            <person name="Spatafora J."/>
            <person name="Crous P."/>
            <person name="Grigoriev I."/>
        </authorList>
    </citation>
    <scope>NUCLEOTIDE SEQUENCE</scope>
    <source>
        <strain evidence="8">CBS 279.74</strain>
    </source>
</reference>
<evidence type="ECO:0000256" key="3">
    <source>
        <dbReference type="ARBA" id="ARBA00022664"/>
    </source>
</evidence>
<sequence>MAPGINLNDENAWDDSVLINSWDEALNEYKKYYSIQAQGKRLEDVLSKEELRQLTEEHGDLMEEVTEETRSAAAGQDAAGASQAEEATTLGHQGDTAETQLPPQHDGPLTASMSMPQALVGSVHDQNLKNLMMSWYYAGYYTGLHAGQQQTAANNSTQAGEGQK</sequence>
<evidence type="ECO:0000256" key="4">
    <source>
        <dbReference type="ARBA" id="ARBA00023187"/>
    </source>
</evidence>
<comment type="subcellular location">
    <subcellularLocation>
        <location evidence="1">Nucleus</location>
    </subcellularLocation>
</comment>
<dbReference type="GO" id="GO:0008380">
    <property type="term" value="P:RNA splicing"/>
    <property type="evidence" value="ECO:0007669"/>
    <property type="project" value="UniProtKB-KW"/>
</dbReference>
<dbReference type="PANTHER" id="PTHR39267:SF1">
    <property type="entry name" value="SURVIVAL MOTOR NEURON PROTEIN"/>
    <property type="match status" value="1"/>
</dbReference>
<keyword evidence="9" id="KW-1185">Reference proteome</keyword>